<dbReference type="InterPro" id="IPR032675">
    <property type="entry name" value="LRR_dom_sf"/>
</dbReference>
<comment type="PTM">
    <text evidence="14">Ubiquitinated in the presence of host E1 ubiquitin-activating enzyme, E2 ubiquitin-conjugating enzyme and ubiquitin.</text>
</comment>
<dbReference type="InterPro" id="IPR001611">
    <property type="entry name" value="Leu-rich_rpt"/>
</dbReference>
<sequence>MGINIQPPSSISNADTVTAVPEDSGWADSNASSELRGSRQSEHGPASLFQGRGQISPPSGHYQERLEQICAWQPQAAQATNAPAQANLLREWITYLCPQVLQYGVSHALNRLEPLTPLVRQMGEYRAGQMSAQAILRDWPSIWSKLSNPKTPSEFLAGVNQAIERGMAPLVLLFGLVSLGATPLQMIPLRLLAGAMLGYGQEQLIGWLRQSVGTPAREPTRIVQEVSRLISNCASLRHYAHSVNSLLAPSPGKQLRISWDKDTASAEVTAKWNQNKRLFAPDPASPRKVGQALVRVNNSQSSRSESPLTSAAGRLDGPLQAASKAIFGTLGWLCKNRPPAEHEADVEAPFLNDYGVYQPTTAPMAAAGQPSSALTTLMRFLSAAGVIGGTGYYAASKSMPDVPDLIPSASEPAALEAKATPSTLRAEQPPPHSRTLKGMLENEIHLTDDDKVISCWNALEAIHEAADPSVLPDLIKDILHEDFGPLLPRLVAADADSGKFEALDQPAPVRHRRAAETDPQAAEVALVEDIITLLDQASSAAQQQQDQDQQAFGRKLVSNLVDGHFLKNVSADELEMWLTTRQTLDASEKRLAALKYDSRQQFETNRPLLKQALAEVYEDKLRLAVVENKLKGHLSGDSDIPGLKVMTAALNGDTQVEVGCLELSIGEGADAIRLALPQLLVFTLRDANGAEAAVVLYRTENQLMEAFRSQQEMRQQEMFQFHDYRRMRQSLQAEVQPPATPGPAASRPASQAAPHPAPKPLPQLVVEAALPSERSRLIQFLVERGQRSDGWKPENLPVHNYPGDNLQEKFQHHAELELGREDAQLQRLAKNPELARLIDEAADSEKRKAAFTDEYLPTLYSHAWRIQTQLLTKVVREQGGLASNATVDPDDVLITFNNRTWSWMELILGRFREIADDPFAPSNNFIADALIQHKDPLVARVLNRPDVKEGIQQLMRTSYPGQEYVEYLKPWLDPNDPRGKKLAELNTDVTQKQLQATVEQRRVDGTMDSHTAGEFKILADGLPTVTDTGTASVQTLQISGRRIPGMLVVSKRQRATGQRTAEALRSDYVLFQGPRGWELMKLSLYLQLIRTPGAYSEDLLQRTKMSDKPIVDAFLRGQRDTGVATAPISNLAQLLGAQWLQDGIDNINEATTSRNEVMVEQLVKGLRGAATALCIVAAVPCAVVTAGLLVHDTSNVLHKLKDGTAEVMDSALMILDVVDVLTGVKVFTSGARAFTKSDIISGWLGHAPNNPTQMNEAAQTMVRQLRTDFTHSGRLNDGLARRDVTREQLTPLPRPPGKADAGIFYRHDGKHYIQDRYQDQVQVYEVYSDNAWATVRVRDPQQPNGHGAPVHYRDGHWRFDDGGLPGGGAASSNLGTEEKSHLLDEGTGPSGFRSEEASEKDLRLFWLDRHNPSHAEPIRATLFAIENDTPLPQLPNSLLENKSDGLRVYGVFGQKPFGPDTHKPMSIDALTRNFDPNTLKQIDADFHFSKNRAMYYLFLSGRQGTKWPDWGIKYARGETVLNHYASVDVLIHQKVFPNALVAKAFDDEFNVFPKEVRKRLLTDMINGGEVPLTVFPERVLVKARVQESIESGAFADAQAVSEYLAAFSLPNDILIMELLKARNRGGRTPAWAGPYLQLESWKRYESTLDLTPQARRLALQQVLVSEGVCIDLERADDYLKQFSASDELDTLRWELLEEVVMAALVEKGRRPVWAIESVKPESLMNIYRSEDIPKDMSRLEIVIKPGHLESSLHLPENMESLTSLTIVSRDTITTPIEVILPSYMRKLENLHLEGIILVETLSLDKMYELAKVVIVNCEHVKVLDFSYLLKLRSVTIVKNPQLHEFKVGRGTPRVQTLDVSSNPQLRKLALGYSGDELQKLWITDNPNLQSITFSAAMPELYELYLQGNKLRDLSFLANMRLPELVRVDLSHNQLSSLAPMPRAPMLEELQLEGNAFKEIPRFVTDLATPVKVNMNDNFISDSALRDFGSRIARQYPDQAVVQLIHRADEHSIQYARPLGEMVAICSVERAGGELRSLWGGFESEAYATEFSTFLGHLYQSKSFDDAVFGQQVSAWLERLATSTELRRETFSAADSACASCEDWVSSVYKSMQEIALRFNV</sequence>
<keyword evidence="6 14" id="KW-0964">Secreted</keyword>
<accession>A0ABS3AND8</accession>
<evidence type="ECO:0000256" key="15">
    <source>
        <dbReference type="SAM" id="MobiDB-lite"/>
    </source>
</evidence>
<evidence type="ECO:0000256" key="2">
    <source>
        <dbReference type="ARBA" id="ARBA00004192"/>
    </source>
</evidence>
<evidence type="ECO:0000259" key="16">
    <source>
        <dbReference type="PROSITE" id="PS52053"/>
    </source>
</evidence>
<comment type="catalytic activity">
    <reaction evidence="1">
        <text>S-ubiquitinyl-[E2 ubiquitin-conjugating enzyme]-L-cysteine + [acceptor protein]-L-lysine = [E2 ubiquitin-conjugating enzyme]-L-cysteine + N(6)-ubiquitinyl-[acceptor protein]-L-lysine.</text>
        <dbReference type="EC" id="2.3.2.27"/>
    </reaction>
</comment>
<feature type="compositionally biased region" description="Low complexity" evidence="15">
    <location>
        <begin position="742"/>
        <end position="754"/>
    </location>
</feature>
<feature type="domain" description="NEL" evidence="16">
    <location>
        <begin position="2013"/>
        <end position="2120"/>
    </location>
</feature>
<comment type="similarity">
    <text evidence="4 14">Belongs to the LRR-containing bacterial E3 ligase family.</text>
</comment>
<dbReference type="PANTHER" id="PTHR47114:SF2">
    <property type="entry name" value="OLIGODENDROCYTE-MYELIN GLYCOPROTEIN"/>
    <property type="match status" value="1"/>
</dbReference>
<evidence type="ECO:0000256" key="13">
    <source>
        <dbReference type="ARBA" id="ARBA00023200"/>
    </source>
</evidence>
<evidence type="ECO:0000256" key="8">
    <source>
        <dbReference type="ARBA" id="ARBA00022679"/>
    </source>
</evidence>
<evidence type="ECO:0000256" key="4">
    <source>
        <dbReference type="ARBA" id="ARBA00009868"/>
    </source>
</evidence>
<reference evidence="17 18" key="1">
    <citation type="journal article" date="2021" name="Int. J. Syst. Evol. Microbiol.">
        <title>Pseudomonas piscium sp. nov., Pseudomonas pisciculturae sp. nov., Pseudomonas mucoides sp. nov. and Pseudomonas neuropathica sp. nov. isolated from rainbow trout.</title>
        <authorList>
            <person name="Duman M."/>
            <person name="Mulet M."/>
            <person name="Altun S."/>
            <person name="Saticioglu I.B."/>
            <person name="Gomila M."/>
            <person name="Lalucat J."/>
            <person name="Garcia-Valdes E."/>
        </authorList>
    </citation>
    <scope>NUCLEOTIDE SEQUENCE [LARGE SCALE GENOMIC DNA]</scope>
    <source>
        <strain evidence="17 18">LMG 28632</strain>
    </source>
</reference>
<dbReference type="RefSeq" id="WP_205894023.1">
    <property type="nucleotide sequence ID" value="NZ_JADEVO010000053.1"/>
</dbReference>
<keyword evidence="13 14" id="KW-1035">Host cytoplasm</keyword>
<feature type="active site" description="Glycyl thioester intermediate" evidence="14">
    <location>
        <position position="2100"/>
    </location>
</feature>
<evidence type="ECO:0000256" key="1">
    <source>
        <dbReference type="ARBA" id="ARBA00000900"/>
    </source>
</evidence>
<dbReference type="Gene3D" id="3.80.10.10">
    <property type="entry name" value="Ribonuclease Inhibitor"/>
    <property type="match status" value="1"/>
</dbReference>
<evidence type="ECO:0000256" key="9">
    <source>
        <dbReference type="ARBA" id="ARBA00022737"/>
    </source>
</evidence>
<dbReference type="PANTHER" id="PTHR47114">
    <property type="match status" value="1"/>
</dbReference>
<evidence type="ECO:0000256" key="14">
    <source>
        <dbReference type="PROSITE-ProRule" id="PRU01398"/>
    </source>
</evidence>
<evidence type="ECO:0000313" key="17">
    <source>
        <dbReference type="EMBL" id="MBN3968460.1"/>
    </source>
</evidence>
<dbReference type="Pfam" id="PF14496">
    <property type="entry name" value="NEL"/>
    <property type="match status" value="1"/>
</dbReference>
<protein>
    <recommendedName>
        <fullName evidence="5">RING-type E3 ubiquitin transferase</fullName>
        <ecNumber evidence="5">2.3.2.27</ecNumber>
    </recommendedName>
</protein>
<gene>
    <name evidence="17" type="ORF">IMW75_24710</name>
</gene>
<dbReference type="EMBL" id="JADEVO010000053">
    <property type="protein sequence ID" value="MBN3968460.1"/>
    <property type="molecule type" value="Genomic_DNA"/>
</dbReference>
<evidence type="ECO:0000256" key="11">
    <source>
        <dbReference type="ARBA" id="ARBA00022843"/>
    </source>
</evidence>
<evidence type="ECO:0000256" key="10">
    <source>
        <dbReference type="ARBA" id="ARBA00022786"/>
    </source>
</evidence>
<keyword evidence="18" id="KW-1185">Reference proteome</keyword>
<dbReference type="SUPFAM" id="SSF52058">
    <property type="entry name" value="L domain-like"/>
    <property type="match status" value="1"/>
</dbReference>
<feature type="compositionally biased region" description="Basic and acidic residues" evidence="15">
    <location>
        <begin position="1351"/>
        <end position="1361"/>
    </location>
</feature>
<dbReference type="InterPro" id="IPR003591">
    <property type="entry name" value="Leu-rich_rpt_typical-subtyp"/>
</dbReference>
<keyword evidence="7" id="KW-0433">Leucine-rich repeat</keyword>
<dbReference type="InterPro" id="IPR029487">
    <property type="entry name" value="NEL_dom"/>
</dbReference>
<feature type="region of interest" description="Disordered" evidence="15">
    <location>
        <begin position="1"/>
        <end position="57"/>
    </location>
</feature>
<comment type="subcellular location">
    <subcellularLocation>
        <location evidence="2">Host cytoplasm</location>
    </subcellularLocation>
    <subcellularLocation>
        <location evidence="3">Secreted</location>
    </subcellularLocation>
</comment>
<dbReference type="SMART" id="SM00369">
    <property type="entry name" value="LRR_TYP"/>
    <property type="match status" value="3"/>
</dbReference>
<keyword evidence="8 14" id="KW-0808">Transferase</keyword>
<comment type="caution">
    <text evidence="17">The sequence shown here is derived from an EMBL/GenBank/DDBJ whole genome shotgun (WGS) entry which is preliminary data.</text>
</comment>
<feature type="compositionally biased region" description="Polar residues" evidence="15">
    <location>
        <begin position="1"/>
        <end position="16"/>
    </location>
</feature>
<dbReference type="PROSITE" id="PS51450">
    <property type="entry name" value="LRR"/>
    <property type="match status" value="1"/>
</dbReference>
<feature type="region of interest" description="Disordered" evidence="15">
    <location>
        <begin position="731"/>
        <end position="760"/>
    </location>
</feature>
<keyword evidence="9" id="KW-0677">Repeat</keyword>
<evidence type="ECO:0000256" key="6">
    <source>
        <dbReference type="ARBA" id="ARBA00022525"/>
    </source>
</evidence>
<feature type="region of interest" description="Disordered" evidence="15">
    <location>
        <begin position="1338"/>
        <end position="1394"/>
    </location>
</feature>
<dbReference type="PROSITE" id="PS52053">
    <property type="entry name" value="NEL"/>
    <property type="match status" value="1"/>
</dbReference>
<evidence type="ECO:0000313" key="18">
    <source>
        <dbReference type="Proteomes" id="UP000772591"/>
    </source>
</evidence>
<organism evidence="17 18">
    <name type="scientific">Pseudomonas gregormendelii</name>
    <dbReference type="NCBI Taxonomy" id="1628277"/>
    <lineage>
        <taxon>Bacteria</taxon>
        <taxon>Pseudomonadati</taxon>
        <taxon>Pseudomonadota</taxon>
        <taxon>Gammaproteobacteria</taxon>
        <taxon>Pseudomonadales</taxon>
        <taxon>Pseudomonadaceae</taxon>
        <taxon>Pseudomonas</taxon>
    </lineage>
</organism>
<dbReference type="Proteomes" id="UP000772591">
    <property type="component" value="Unassembled WGS sequence"/>
</dbReference>
<dbReference type="InterPro" id="IPR051071">
    <property type="entry name" value="LRR-bact_E3_ubiq_ligases"/>
</dbReference>
<evidence type="ECO:0000256" key="7">
    <source>
        <dbReference type="ARBA" id="ARBA00022614"/>
    </source>
</evidence>
<evidence type="ECO:0000256" key="5">
    <source>
        <dbReference type="ARBA" id="ARBA00012483"/>
    </source>
</evidence>
<keyword evidence="10 14" id="KW-0833">Ubl conjugation pathway</keyword>
<proteinExistence type="inferred from homology"/>
<evidence type="ECO:0000256" key="12">
    <source>
        <dbReference type="ARBA" id="ARBA00023026"/>
    </source>
</evidence>
<name>A0ABS3AND8_9PSED</name>
<evidence type="ECO:0000256" key="3">
    <source>
        <dbReference type="ARBA" id="ARBA00004613"/>
    </source>
</evidence>
<keyword evidence="12" id="KW-0843">Virulence</keyword>
<keyword evidence="11 14" id="KW-0832">Ubl conjugation</keyword>
<dbReference type="Gene3D" id="1.20.1270.130">
    <property type="entry name" value="Shigella T3SS effector IpaH domain"/>
    <property type="match status" value="1"/>
</dbReference>
<dbReference type="EC" id="2.3.2.27" evidence="5"/>